<protein>
    <submittedName>
        <fullName evidence="6">Twin transmembrane helix small protein</fullName>
    </submittedName>
</protein>
<evidence type="ECO:0000256" key="3">
    <source>
        <dbReference type="ARBA" id="ARBA00023136"/>
    </source>
</evidence>
<gene>
    <name evidence="6" type="ORF">DI623_07955</name>
</gene>
<comment type="caution">
    <text evidence="6">The sequence shown here is derived from an EMBL/GenBank/DDBJ whole genome shotgun (WGS) entry which is preliminary data.</text>
</comment>
<sequence length="75" mass="8288">MNAFLTILIILAALATLFFLVRGIVIFLRTTEEELKNPGAGPSRSSVRQNHMMMARIAAQALAILLIVILLLARR</sequence>
<reference evidence="6 7" key="1">
    <citation type="submission" date="2017-08" db="EMBL/GenBank/DDBJ databases">
        <title>Infants hospitalized years apart are colonized by the same room-sourced microbial strains.</title>
        <authorList>
            <person name="Brooks B."/>
            <person name="Olm M.R."/>
            <person name="Firek B.A."/>
            <person name="Baker R."/>
            <person name="Thomas B.C."/>
            <person name="Morowitz M.J."/>
            <person name="Banfield J.F."/>
        </authorList>
    </citation>
    <scope>NUCLEOTIDE SEQUENCE [LARGE SCALE GENOMIC DNA]</scope>
    <source>
        <strain evidence="6">S2_018_000_R2_101</strain>
    </source>
</reference>
<feature type="transmembrane region" description="Helical" evidence="4">
    <location>
        <begin position="53"/>
        <end position="73"/>
    </location>
</feature>
<dbReference type="PROSITE" id="PS51503">
    <property type="entry name" value="HIG1"/>
    <property type="match status" value="1"/>
</dbReference>
<keyword evidence="2 4" id="KW-1133">Transmembrane helix</keyword>
<dbReference type="Pfam" id="PF04588">
    <property type="entry name" value="HIG_1_N"/>
    <property type="match status" value="1"/>
</dbReference>
<dbReference type="NCBIfam" id="NF033233">
    <property type="entry name" value="twin_helix"/>
    <property type="match status" value="1"/>
</dbReference>
<feature type="domain" description="HIG1" evidence="5">
    <location>
        <begin position="1"/>
        <end position="75"/>
    </location>
</feature>
<evidence type="ECO:0000256" key="1">
    <source>
        <dbReference type="ARBA" id="ARBA00022692"/>
    </source>
</evidence>
<evidence type="ECO:0000259" key="5">
    <source>
        <dbReference type="PROSITE" id="PS51503"/>
    </source>
</evidence>
<evidence type="ECO:0000313" key="6">
    <source>
        <dbReference type="EMBL" id="PZO90102.1"/>
    </source>
</evidence>
<proteinExistence type="predicted"/>
<dbReference type="EMBL" id="QFNN01000036">
    <property type="protein sequence ID" value="PZO90102.1"/>
    <property type="molecule type" value="Genomic_DNA"/>
</dbReference>
<evidence type="ECO:0000256" key="2">
    <source>
        <dbReference type="ARBA" id="ARBA00022989"/>
    </source>
</evidence>
<dbReference type="InterPro" id="IPR007667">
    <property type="entry name" value="Hypoxia_induced_domain"/>
</dbReference>
<dbReference type="AlphaFoldDB" id="A0A2W5AA29"/>
<name>A0A2W5AA29_9SPHN</name>
<evidence type="ECO:0000256" key="4">
    <source>
        <dbReference type="SAM" id="Phobius"/>
    </source>
</evidence>
<keyword evidence="1 4" id="KW-0812">Transmembrane</keyword>
<accession>A0A2W5AA29</accession>
<evidence type="ECO:0000313" key="7">
    <source>
        <dbReference type="Proteomes" id="UP000249066"/>
    </source>
</evidence>
<dbReference type="Proteomes" id="UP000249066">
    <property type="component" value="Unassembled WGS sequence"/>
</dbReference>
<keyword evidence="3 4" id="KW-0472">Membrane</keyword>
<organism evidence="6 7">
    <name type="scientific">Sphingomonas sanxanigenens</name>
    <dbReference type="NCBI Taxonomy" id="397260"/>
    <lineage>
        <taxon>Bacteria</taxon>
        <taxon>Pseudomonadati</taxon>
        <taxon>Pseudomonadota</taxon>
        <taxon>Alphaproteobacteria</taxon>
        <taxon>Sphingomonadales</taxon>
        <taxon>Sphingomonadaceae</taxon>
        <taxon>Sphingomonas</taxon>
    </lineage>
</organism>